<dbReference type="SUPFAM" id="SSF48264">
    <property type="entry name" value="Cytochrome P450"/>
    <property type="match status" value="1"/>
</dbReference>
<comment type="caution">
    <text evidence="12">The sequence shown here is derived from an EMBL/GenBank/DDBJ whole genome shotgun (WGS) entry which is preliminary data.</text>
</comment>
<dbReference type="EMBL" id="JARKIB010000080">
    <property type="protein sequence ID" value="KAJ7746336.1"/>
    <property type="molecule type" value="Genomic_DNA"/>
</dbReference>
<comment type="similarity">
    <text evidence="3 10">Belongs to the cytochrome P450 family.</text>
</comment>
<dbReference type="Gene3D" id="1.10.630.10">
    <property type="entry name" value="Cytochrome P450"/>
    <property type="match status" value="1"/>
</dbReference>
<dbReference type="InterPro" id="IPR002401">
    <property type="entry name" value="Cyt_P450_E_grp-I"/>
</dbReference>
<name>A0AAD7IM73_9AGAR</name>
<evidence type="ECO:0000256" key="7">
    <source>
        <dbReference type="ARBA" id="ARBA00023004"/>
    </source>
</evidence>
<gene>
    <name evidence="12" type="ORF">B0H16DRAFT_1557088</name>
</gene>
<dbReference type="PANTHER" id="PTHR46300">
    <property type="entry name" value="P450, PUTATIVE (EUROFUNG)-RELATED-RELATED"/>
    <property type="match status" value="1"/>
</dbReference>
<organism evidence="12 13">
    <name type="scientific">Mycena metata</name>
    <dbReference type="NCBI Taxonomy" id="1033252"/>
    <lineage>
        <taxon>Eukaryota</taxon>
        <taxon>Fungi</taxon>
        <taxon>Dikarya</taxon>
        <taxon>Basidiomycota</taxon>
        <taxon>Agaricomycotina</taxon>
        <taxon>Agaricomycetes</taxon>
        <taxon>Agaricomycetidae</taxon>
        <taxon>Agaricales</taxon>
        <taxon>Marasmiineae</taxon>
        <taxon>Mycenaceae</taxon>
        <taxon>Mycena</taxon>
    </lineage>
</organism>
<dbReference type="PANTHER" id="PTHR46300:SF7">
    <property type="entry name" value="P450, PUTATIVE (EUROFUNG)-RELATED"/>
    <property type="match status" value="1"/>
</dbReference>
<accession>A0AAD7IM73</accession>
<keyword evidence="7 9" id="KW-0408">Iron</keyword>
<protein>
    <submittedName>
        <fullName evidence="12">Cytochrome P450</fullName>
    </submittedName>
</protein>
<evidence type="ECO:0000256" key="2">
    <source>
        <dbReference type="ARBA" id="ARBA00005179"/>
    </source>
</evidence>
<evidence type="ECO:0000256" key="6">
    <source>
        <dbReference type="ARBA" id="ARBA00023002"/>
    </source>
</evidence>
<comment type="cofactor">
    <cofactor evidence="1 9">
        <name>heme</name>
        <dbReference type="ChEBI" id="CHEBI:30413"/>
    </cofactor>
</comment>
<dbReference type="AlphaFoldDB" id="A0AAD7IM73"/>
<feature type="binding site" description="axial binding residue" evidence="9">
    <location>
        <position position="442"/>
    </location>
    <ligand>
        <name>heme</name>
        <dbReference type="ChEBI" id="CHEBI:30413"/>
    </ligand>
    <ligandPart>
        <name>Fe</name>
        <dbReference type="ChEBI" id="CHEBI:18248"/>
    </ligandPart>
</feature>
<keyword evidence="13" id="KW-1185">Reference proteome</keyword>
<dbReference type="InterPro" id="IPR017972">
    <property type="entry name" value="Cyt_P450_CS"/>
</dbReference>
<evidence type="ECO:0000256" key="5">
    <source>
        <dbReference type="ARBA" id="ARBA00022723"/>
    </source>
</evidence>
<comment type="pathway">
    <text evidence="2">Secondary metabolite biosynthesis.</text>
</comment>
<dbReference type="InterPro" id="IPR036396">
    <property type="entry name" value="Cyt_P450_sf"/>
</dbReference>
<keyword evidence="11" id="KW-0732">Signal</keyword>
<evidence type="ECO:0000256" key="8">
    <source>
        <dbReference type="ARBA" id="ARBA00023033"/>
    </source>
</evidence>
<dbReference type="PROSITE" id="PS00086">
    <property type="entry name" value="CYTOCHROME_P450"/>
    <property type="match status" value="1"/>
</dbReference>
<feature type="signal peptide" evidence="11">
    <location>
        <begin position="1"/>
        <end position="23"/>
    </location>
</feature>
<proteinExistence type="inferred from homology"/>
<dbReference type="InterPro" id="IPR001128">
    <property type="entry name" value="Cyt_P450"/>
</dbReference>
<dbReference type="InterPro" id="IPR050364">
    <property type="entry name" value="Cytochrome_P450_fung"/>
</dbReference>
<dbReference type="GO" id="GO:0004497">
    <property type="term" value="F:monooxygenase activity"/>
    <property type="evidence" value="ECO:0007669"/>
    <property type="project" value="UniProtKB-KW"/>
</dbReference>
<keyword evidence="4 9" id="KW-0349">Heme</keyword>
<evidence type="ECO:0000313" key="12">
    <source>
        <dbReference type="EMBL" id="KAJ7746336.1"/>
    </source>
</evidence>
<dbReference type="Proteomes" id="UP001215598">
    <property type="component" value="Unassembled WGS sequence"/>
</dbReference>
<evidence type="ECO:0000256" key="1">
    <source>
        <dbReference type="ARBA" id="ARBA00001971"/>
    </source>
</evidence>
<evidence type="ECO:0000256" key="10">
    <source>
        <dbReference type="RuleBase" id="RU000461"/>
    </source>
</evidence>
<dbReference type="CDD" id="cd11065">
    <property type="entry name" value="CYP64-like"/>
    <property type="match status" value="1"/>
</dbReference>
<dbReference type="GO" id="GO:0020037">
    <property type="term" value="F:heme binding"/>
    <property type="evidence" value="ECO:0007669"/>
    <property type="project" value="InterPro"/>
</dbReference>
<dbReference type="PRINTS" id="PR00463">
    <property type="entry name" value="EP450I"/>
</dbReference>
<sequence>MAQGFLLPVCGSLCLVLLAVLHARRRRQLRLPPGPKKRPIIGNMLDMPSHCPWEVYAGWAREHASDIIHLGIPITGTSIIVLSSVEVAQDLLDKRSAMYSDRPRFTMFHDLLAGDRFFGLGKYGDTWRAHRRLFHQAFNGPAGGRFHPHMLKYAHDLLRRLLEDPVAYADHIDHVIAANIISIAYGVNVESSNDPCMTVTSSGMDAVRSALIPGRFLVDAIPMLKYLPAWIPGAGFKRQAAQWRQQVQGMVDVPFDTAKNIFDGGKAHPSFVMDNLRELDEYGPRRVQEEDIKHAAASIYGAGTDTSRFTMRVFIRGILENPEAQAKAQQEIDAIVAPGHLPDFSDEADLPWVSACVKETLRWWPITPLGLPRMVHGEDVYRGYRIPDGSIVFANAWAMLHNEATYPNPGAFKPERFLQQGKLNPAVMDPRNAAFGFGRRICAGKDIAWDILWIMVASILATFDITKAIGENGEVLEPHTGHAEELVDFPLPFKCCIKPRSRAAEELIRSTAKL</sequence>
<keyword evidence="5 9" id="KW-0479">Metal-binding</keyword>
<reference evidence="12" key="1">
    <citation type="submission" date="2023-03" db="EMBL/GenBank/DDBJ databases">
        <title>Massive genome expansion in bonnet fungi (Mycena s.s.) driven by repeated elements and novel gene families across ecological guilds.</title>
        <authorList>
            <consortium name="Lawrence Berkeley National Laboratory"/>
            <person name="Harder C.B."/>
            <person name="Miyauchi S."/>
            <person name="Viragh M."/>
            <person name="Kuo A."/>
            <person name="Thoen E."/>
            <person name="Andreopoulos B."/>
            <person name="Lu D."/>
            <person name="Skrede I."/>
            <person name="Drula E."/>
            <person name="Henrissat B."/>
            <person name="Morin E."/>
            <person name="Kohler A."/>
            <person name="Barry K."/>
            <person name="LaButti K."/>
            <person name="Morin E."/>
            <person name="Salamov A."/>
            <person name="Lipzen A."/>
            <person name="Mereny Z."/>
            <person name="Hegedus B."/>
            <person name="Baldrian P."/>
            <person name="Stursova M."/>
            <person name="Weitz H."/>
            <person name="Taylor A."/>
            <person name="Grigoriev I.V."/>
            <person name="Nagy L.G."/>
            <person name="Martin F."/>
            <person name="Kauserud H."/>
        </authorList>
    </citation>
    <scope>NUCLEOTIDE SEQUENCE</scope>
    <source>
        <strain evidence="12">CBHHK182m</strain>
    </source>
</reference>
<evidence type="ECO:0000256" key="3">
    <source>
        <dbReference type="ARBA" id="ARBA00010617"/>
    </source>
</evidence>
<dbReference type="Pfam" id="PF00067">
    <property type="entry name" value="p450"/>
    <property type="match status" value="1"/>
</dbReference>
<keyword evidence="6 10" id="KW-0560">Oxidoreductase</keyword>
<evidence type="ECO:0000256" key="11">
    <source>
        <dbReference type="SAM" id="SignalP"/>
    </source>
</evidence>
<keyword evidence="8 10" id="KW-0503">Monooxygenase</keyword>
<evidence type="ECO:0000256" key="9">
    <source>
        <dbReference type="PIRSR" id="PIRSR602401-1"/>
    </source>
</evidence>
<evidence type="ECO:0000313" key="13">
    <source>
        <dbReference type="Proteomes" id="UP001215598"/>
    </source>
</evidence>
<dbReference type="GO" id="GO:0005506">
    <property type="term" value="F:iron ion binding"/>
    <property type="evidence" value="ECO:0007669"/>
    <property type="project" value="InterPro"/>
</dbReference>
<dbReference type="GO" id="GO:0016705">
    <property type="term" value="F:oxidoreductase activity, acting on paired donors, with incorporation or reduction of molecular oxygen"/>
    <property type="evidence" value="ECO:0007669"/>
    <property type="project" value="InterPro"/>
</dbReference>
<feature type="chain" id="PRO_5042277081" evidence="11">
    <location>
        <begin position="24"/>
        <end position="514"/>
    </location>
</feature>
<evidence type="ECO:0000256" key="4">
    <source>
        <dbReference type="ARBA" id="ARBA00022617"/>
    </source>
</evidence>